<accession>A0A1M7TFI0</accession>
<dbReference type="PROSITE" id="PS00651">
    <property type="entry name" value="RIBOSOMAL_L9"/>
    <property type="match status" value="1"/>
</dbReference>
<evidence type="ECO:0000313" key="12">
    <source>
        <dbReference type="Proteomes" id="UP000184010"/>
    </source>
</evidence>
<name>A0A1M7TFI0_9FIRM</name>
<dbReference type="Gene3D" id="3.10.430.100">
    <property type="entry name" value="Ribosomal protein L9, C-terminal domain"/>
    <property type="match status" value="1"/>
</dbReference>
<evidence type="ECO:0000256" key="7">
    <source>
        <dbReference type="ARBA" id="ARBA00035292"/>
    </source>
</evidence>
<dbReference type="Gene3D" id="3.40.5.10">
    <property type="entry name" value="Ribosomal protein L9, N-terminal domain"/>
    <property type="match status" value="1"/>
</dbReference>
<evidence type="ECO:0000256" key="5">
    <source>
        <dbReference type="ARBA" id="ARBA00022980"/>
    </source>
</evidence>
<sequence length="148" mass="16112">MKVILKTDVKALGKKGQVCEVSDGYARNFLFPKGLAVEATSGNLNDLASKKANEEKKKEQEKQEAQTLAAKLSSLSVEIHTKSGEGGRLFGSVTNKEIAEALKTSHGINLDRRKLELKEPIKALGTFNVQAKLHPEVTAQFQVHVKAS</sequence>
<dbReference type="InterPro" id="IPR020594">
    <property type="entry name" value="Ribosomal_bL9_bac/chp"/>
</dbReference>
<evidence type="ECO:0000256" key="4">
    <source>
        <dbReference type="ARBA" id="ARBA00022884"/>
    </source>
</evidence>
<evidence type="ECO:0000256" key="2">
    <source>
        <dbReference type="ARBA" id="ARBA00010605"/>
    </source>
</evidence>
<dbReference type="Proteomes" id="UP000184010">
    <property type="component" value="Unassembled WGS sequence"/>
</dbReference>
<evidence type="ECO:0000256" key="8">
    <source>
        <dbReference type="HAMAP-Rule" id="MF_00503"/>
    </source>
</evidence>
<dbReference type="SUPFAM" id="SSF55658">
    <property type="entry name" value="L9 N-domain-like"/>
    <property type="match status" value="1"/>
</dbReference>
<protein>
    <recommendedName>
        <fullName evidence="7 8">Large ribosomal subunit protein bL9</fullName>
    </recommendedName>
</protein>
<dbReference type="Pfam" id="PF03948">
    <property type="entry name" value="Ribosomal_L9_C"/>
    <property type="match status" value="1"/>
</dbReference>
<keyword evidence="3 8" id="KW-0699">rRNA-binding</keyword>
<dbReference type="InterPro" id="IPR000244">
    <property type="entry name" value="Ribosomal_bL9"/>
</dbReference>
<keyword evidence="6 8" id="KW-0687">Ribonucleoprotein</keyword>
<dbReference type="GO" id="GO:0019843">
    <property type="term" value="F:rRNA binding"/>
    <property type="evidence" value="ECO:0007669"/>
    <property type="project" value="UniProtKB-UniRule"/>
</dbReference>
<dbReference type="InterPro" id="IPR020070">
    <property type="entry name" value="Ribosomal_bL9_N"/>
</dbReference>
<keyword evidence="12" id="KW-1185">Reference proteome</keyword>
<comment type="similarity">
    <text evidence="2 8">Belongs to the bacterial ribosomal protein bL9 family.</text>
</comment>
<evidence type="ECO:0000256" key="1">
    <source>
        <dbReference type="ARBA" id="ARBA00003058"/>
    </source>
</evidence>
<feature type="coiled-coil region" evidence="9">
    <location>
        <begin position="44"/>
        <end position="78"/>
    </location>
</feature>
<proteinExistence type="inferred from homology"/>
<dbReference type="InterPro" id="IPR020069">
    <property type="entry name" value="Ribosomal_bL9_C"/>
</dbReference>
<dbReference type="GO" id="GO:1990904">
    <property type="term" value="C:ribonucleoprotein complex"/>
    <property type="evidence" value="ECO:0007669"/>
    <property type="project" value="UniProtKB-KW"/>
</dbReference>
<dbReference type="GO" id="GO:0005840">
    <property type="term" value="C:ribosome"/>
    <property type="evidence" value="ECO:0007669"/>
    <property type="project" value="UniProtKB-KW"/>
</dbReference>
<dbReference type="GO" id="GO:0003735">
    <property type="term" value="F:structural constituent of ribosome"/>
    <property type="evidence" value="ECO:0007669"/>
    <property type="project" value="InterPro"/>
</dbReference>
<evidence type="ECO:0000256" key="9">
    <source>
        <dbReference type="SAM" id="Coils"/>
    </source>
</evidence>
<dbReference type="STRING" id="1121395.SAMN02745215_01942"/>
<dbReference type="PANTHER" id="PTHR21368">
    <property type="entry name" value="50S RIBOSOMAL PROTEIN L9"/>
    <property type="match status" value="1"/>
</dbReference>
<dbReference type="InterPro" id="IPR009027">
    <property type="entry name" value="Ribosomal_bL9/RNase_H1_N"/>
</dbReference>
<gene>
    <name evidence="8" type="primary">rplI</name>
    <name evidence="11" type="ORF">SAMN02745215_01942</name>
</gene>
<dbReference type="FunFam" id="3.10.430.100:FF:000002">
    <property type="entry name" value="50S ribosomal protein L9"/>
    <property type="match status" value="1"/>
</dbReference>
<dbReference type="NCBIfam" id="TIGR00158">
    <property type="entry name" value="L9"/>
    <property type="match status" value="1"/>
</dbReference>
<dbReference type="SUPFAM" id="SSF55653">
    <property type="entry name" value="Ribosomal protein L9 C-domain"/>
    <property type="match status" value="1"/>
</dbReference>
<evidence type="ECO:0000256" key="3">
    <source>
        <dbReference type="ARBA" id="ARBA00022730"/>
    </source>
</evidence>
<dbReference type="EMBL" id="FRDN01000006">
    <property type="protein sequence ID" value="SHN69456.1"/>
    <property type="molecule type" value="Genomic_DNA"/>
</dbReference>
<keyword evidence="9" id="KW-0175">Coiled coil</keyword>
<dbReference type="FunFam" id="3.40.5.10:FF:000002">
    <property type="entry name" value="50S ribosomal protein L9"/>
    <property type="match status" value="1"/>
</dbReference>
<keyword evidence="5 8" id="KW-0689">Ribosomal protein</keyword>
<dbReference type="GO" id="GO:0006412">
    <property type="term" value="P:translation"/>
    <property type="evidence" value="ECO:0007669"/>
    <property type="project" value="UniProtKB-UniRule"/>
</dbReference>
<dbReference type="InterPro" id="IPR036791">
    <property type="entry name" value="Ribosomal_bL9_C_sf"/>
</dbReference>
<dbReference type="RefSeq" id="WP_072772413.1">
    <property type="nucleotide sequence ID" value="NZ_FRDN01000006.1"/>
</dbReference>
<organism evidence="11 12">
    <name type="scientific">Desulfitobacterium chlororespirans DSM 11544</name>
    <dbReference type="NCBI Taxonomy" id="1121395"/>
    <lineage>
        <taxon>Bacteria</taxon>
        <taxon>Bacillati</taxon>
        <taxon>Bacillota</taxon>
        <taxon>Clostridia</taxon>
        <taxon>Eubacteriales</taxon>
        <taxon>Desulfitobacteriaceae</taxon>
        <taxon>Desulfitobacterium</taxon>
    </lineage>
</organism>
<evidence type="ECO:0000313" key="11">
    <source>
        <dbReference type="EMBL" id="SHN69456.1"/>
    </source>
</evidence>
<dbReference type="AlphaFoldDB" id="A0A1M7TFI0"/>
<reference evidence="12" key="1">
    <citation type="submission" date="2016-12" db="EMBL/GenBank/DDBJ databases">
        <authorList>
            <person name="Varghese N."/>
            <person name="Submissions S."/>
        </authorList>
    </citation>
    <scope>NUCLEOTIDE SEQUENCE [LARGE SCALE GENOMIC DNA]</scope>
    <source>
        <strain evidence="12">DSM 11544</strain>
    </source>
</reference>
<feature type="domain" description="Ribosomal protein L9" evidence="10">
    <location>
        <begin position="13"/>
        <end position="40"/>
    </location>
</feature>
<comment type="function">
    <text evidence="1 8">Binds to the 23S rRNA.</text>
</comment>
<evidence type="ECO:0000256" key="6">
    <source>
        <dbReference type="ARBA" id="ARBA00023274"/>
    </source>
</evidence>
<keyword evidence="4 8" id="KW-0694">RNA-binding</keyword>
<evidence type="ECO:0000259" key="10">
    <source>
        <dbReference type="PROSITE" id="PS00651"/>
    </source>
</evidence>
<dbReference type="InterPro" id="IPR036935">
    <property type="entry name" value="Ribosomal_bL9_N_sf"/>
</dbReference>
<dbReference type="Pfam" id="PF01281">
    <property type="entry name" value="Ribosomal_L9_N"/>
    <property type="match status" value="1"/>
</dbReference>
<dbReference type="HAMAP" id="MF_00503">
    <property type="entry name" value="Ribosomal_bL9"/>
    <property type="match status" value="1"/>
</dbReference>